<dbReference type="AlphaFoldDB" id="A0A1H3DBT1"/>
<dbReference type="EMBL" id="FNNE01000012">
    <property type="protein sequence ID" value="SDX63598.1"/>
    <property type="molecule type" value="Genomic_DNA"/>
</dbReference>
<sequence>MYPKSLGGKNHTRAAIYSCNEDKNLARFLPNGTSIEEFRRKLKVEFEREVLASEASTVIISNEWLHPRVHNPEEFSRLKKLLEGLFDKIQVVLYIRQQDKLALSLYSTSLKAGNYKRFKFPIVNPERPPYYYDFYSIYKNWADQLGKNNISVRVFDRKHLKDGDVVVDFLCLLNMKKEGFVFPAEENLSLSNTGVGLMRAFNRVARLFSFAINPRLLRKIRGVISNRWPGKPELATEAQCKAFLQAFDDSNQRLASELSIQRNEVVEVFCQRGQY</sequence>
<dbReference type="STRING" id="488533.SAMN04487960_11216"/>
<proteinExistence type="predicted"/>
<organism evidence="1 2">
    <name type="scientific">Marinobacter mobilis</name>
    <dbReference type="NCBI Taxonomy" id="488533"/>
    <lineage>
        <taxon>Bacteria</taxon>
        <taxon>Pseudomonadati</taxon>
        <taxon>Pseudomonadota</taxon>
        <taxon>Gammaproteobacteria</taxon>
        <taxon>Pseudomonadales</taxon>
        <taxon>Marinobacteraceae</taxon>
        <taxon>Marinobacter</taxon>
    </lineage>
</organism>
<evidence type="ECO:0000313" key="1">
    <source>
        <dbReference type="EMBL" id="SDX63598.1"/>
    </source>
</evidence>
<dbReference type="Proteomes" id="UP000199675">
    <property type="component" value="Unassembled WGS sequence"/>
</dbReference>
<name>A0A1H3DBT1_9GAMM</name>
<reference evidence="1 2" key="1">
    <citation type="submission" date="2016-10" db="EMBL/GenBank/DDBJ databases">
        <authorList>
            <person name="de Groot N.N."/>
        </authorList>
    </citation>
    <scope>NUCLEOTIDE SEQUENCE [LARGE SCALE GENOMIC DNA]</scope>
    <source>
        <strain evidence="1 2">CGMCC 1.7059</strain>
    </source>
</reference>
<protein>
    <submittedName>
        <fullName evidence="1">Uncharacterized protein</fullName>
    </submittedName>
</protein>
<evidence type="ECO:0000313" key="2">
    <source>
        <dbReference type="Proteomes" id="UP000199675"/>
    </source>
</evidence>
<gene>
    <name evidence="1" type="ORF">SAMN04487960_11216</name>
</gene>
<keyword evidence="2" id="KW-1185">Reference proteome</keyword>
<accession>A0A1H3DBT1</accession>